<name>A0A667YS82_9TELE</name>
<dbReference type="SUPFAM" id="SSF54117">
    <property type="entry name" value="Interleukin 8-like chemokines"/>
    <property type="match status" value="1"/>
</dbReference>
<dbReference type="InterPro" id="IPR036048">
    <property type="entry name" value="Interleukin_8-like_sf"/>
</dbReference>
<protein>
    <recommendedName>
        <fullName evidence="3">Chemokine interleukin-8-like domain-containing protein</fullName>
    </recommendedName>
</protein>
<dbReference type="InterPro" id="IPR001811">
    <property type="entry name" value="Chemokine_IL8-like_dom"/>
</dbReference>
<evidence type="ECO:0000259" key="3">
    <source>
        <dbReference type="Pfam" id="PF00048"/>
    </source>
</evidence>
<dbReference type="AlphaFoldDB" id="A0A667YS82"/>
<dbReference type="GO" id="GO:0005615">
    <property type="term" value="C:extracellular space"/>
    <property type="evidence" value="ECO:0007669"/>
    <property type="project" value="UniProtKB-KW"/>
</dbReference>
<evidence type="ECO:0000256" key="2">
    <source>
        <dbReference type="SAM" id="SignalP"/>
    </source>
</evidence>
<dbReference type="GO" id="GO:0008009">
    <property type="term" value="F:chemokine activity"/>
    <property type="evidence" value="ECO:0007669"/>
    <property type="project" value="InterPro"/>
</dbReference>
<dbReference type="Proteomes" id="UP000472263">
    <property type="component" value="Chromosome 20"/>
</dbReference>
<organism evidence="4 5">
    <name type="scientific">Myripristis murdjan</name>
    <name type="common">pinecone soldierfish</name>
    <dbReference type="NCBI Taxonomy" id="586833"/>
    <lineage>
        <taxon>Eukaryota</taxon>
        <taxon>Metazoa</taxon>
        <taxon>Chordata</taxon>
        <taxon>Craniata</taxon>
        <taxon>Vertebrata</taxon>
        <taxon>Euteleostomi</taxon>
        <taxon>Actinopterygii</taxon>
        <taxon>Neopterygii</taxon>
        <taxon>Teleostei</taxon>
        <taxon>Neoteleostei</taxon>
        <taxon>Acanthomorphata</taxon>
        <taxon>Holocentriformes</taxon>
        <taxon>Holocentridae</taxon>
        <taxon>Myripristis</taxon>
    </lineage>
</organism>
<sequence>MVSCGNLLKSVLVAVILVTLAGSGSARELLSCCTEVSTKEITEPITGYELQRGNPPCVRAVIFQTEKGSFCAYVGAPWVRAKVNELRYVSCSLPELLPNLHQIRPTNRAISSLSPASKLLEMKYCMVNTDKNILLGI</sequence>
<proteinExistence type="predicted"/>
<evidence type="ECO:0000313" key="5">
    <source>
        <dbReference type="Proteomes" id="UP000472263"/>
    </source>
</evidence>
<feature type="signal peptide" evidence="2">
    <location>
        <begin position="1"/>
        <end position="26"/>
    </location>
</feature>
<keyword evidence="5" id="KW-1185">Reference proteome</keyword>
<accession>A0A667YS82</accession>
<evidence type="ECO:0000256" key="1">
    <source>
        <dbReference type="ARBA" id="ARBA00022514"/>
    </source>
</evidence>
<keyword evidence="1" id="KW-0202">Cytokine</keyword>
<dbReference type="GO" id="GO:0006955">
    <property type="term" value="P:immune response"/>
    <property type="evidence" value="ECO:0007669"/>
    <property type="project" value="InterPro"/>
</dbReference>
<evidence type="ECO:0000313" key="4">
    <source>
        <dbReference type="Ensembl" id="ENSMMDP00005029288.1"/>
    </source>
</evidence>
<dbReference type="Ensembl" id="ENSMMDT00005029978.1">
    <property type="protein sequence ID" value="ENSMMDP00005029288.1"/>
    <property type="gene ID" value="ENSMMDG00005013926.1"/>
</dbReference>
<keyword evidence="2" id="KW-0732">Signal</keyword>
<reference evidence="4" key="2">
    <citation type="submission" date="2025-08" db="UniProtKB">
        <authorList>
            <consortium name="Ensembl"/>
        </authorList>
    </citation>
    <scope>IDENTIFICATION</scope>
</reference>
<reference evidence="4" key="3">
    <citation type="submission" date="2025-09" db="UniProtKB">
        <authorList>
            <consortium name="Ensembl"/>
        </authorList>
    </citation>
    <scope>IDENTIFICATION</scope>
</reference>
<dbReference type="Gene3D" id="2.40.50.40">
    <property type="match status" value="1"/>
</dbReference>
<dbReference type="GeneTree" id="ENSGT00990000210015"/>
<feature type="domain" description="Chemokine interleukin-8-like" evidence="3">
    <location>
        <begin position="31"/>
        <end position="86"/>
    </location>
</feature>
<dbReference type="Pfam" id="PF00048">
    <property type="entry name" value="IL8"/>
    <property type="match status" value="1"/>
</dbReference>
<reference evidence="4" key="1">
    <citation type="submission" date="2019-06" db="EMBL/GenBank/DDBJ databases">
        <authorList>
            <consortium name="Wellcome Sanger Institute Data Sharing"/>
        </authorList>
    </citation>
    <scope>NUCLEOTIDE SEQUENCE [LARGE SCALE GENOMIC DNA]</scope>
</reference>
<feature type="chain" id="PRO_5025443650" description="Chemokine interleukin-8-like domain-containing protein" evidence="2">
    <location>
        <begin position="27"/>
        <end position="137"/>
    </location>
</feature>
<dbReference type="InParanoid" id="A0A667YS82"/>